<keyword evidence="5" id="KW-0472">Membrane</keyword>
<keyword evidence="3" id="KW-0812">Transmembrane</keyword>
<accession>A0A1H9Q358</accession>
<evidence type="ECO:0000256" key="3">
    <source>
        <dbReference type="ARBA" id="ARBA00022692"/>
    </source>
</evidence>
<dbReference type="Proteomes" id="UP000199135">
    <property type="component" value="Unassembled WGS sequence"/>
</dbReference>
<protein>
    <submittedName>
        <fullName evidence="7">LemA protein</fullName>
    </submittedName>
</protein>
<dbReference type="AlphaFoldDB" id="A0A1H9Q358"/>
<evidence type="ECO:0000313" key="8">
    <source>
        <dbReference type="Proteomes" id="UP000199128"/>
    </source>
</evidence>
<dbReference type="SUPFAM" id="SSF140478">
    <property type="entry name" value="LemA-like"/>
    <property type="match status" value="1"/>
</dbReference>
<reference evidence="8 9" key="2">
    <citation type="submission" date="2016-10" db="EMBL/GenBank/DDBJ databases">
        <authorList>
            <person name="Varghese N."/>
            <person name="Submissions S."/>
        </authorList>
    </citation>
    <scope>NUCLEOTIDE SEQUENCE [LARGE SCALE GENOMIC DNA]</scope>
    <source>
        <strain evidence="8">KHGC19</strain>
        <strain evidence="6 9">WCP15</strain>
    </source>
</reference>
<dbReference type="GO" id="GO:0016020">
    <property type="term" value="C:membrane"/>
    <property type="evidence" value="ECO:0007669"/>
    <property type="project" value="UniProtKB-SubCell"/>
</dbReference>
<evidence type="ECO:0000313" key="9">
    <source>
        <dbReference type="Proteomes" id="UP000199135"/>
    </source>
</evidence>
<dbReference type="EMBL" id="FOGP01000004">
    <property type="protein sequence ID" value="SER54848.1"/>
    <property type="molecule type" value="Genomic_DNA"/>
</dbReference>
<dbReference type="EMBL" id="FNWT01000003">
    <property type="protein sequence ID" value="SEH48757.1"/>
    <property type="molecule type" value="Genomic_DNA"/>
</dbReference>
<comment type="subcellular location">
    <subcellularLocation>
        <location evidence="1">Membrane</location>
        <topology evidence="1">Single-pass membrane protein</topology>
    </subcellularLocation>
</comment>
<comment type="similarity">
    <text evidence="2">Belongs to the LemA family.</text>
</comment>
<evidence type="ECO:0000313" key="7">
    <source>
        <dbReference type="EMBL" id="SER54848.1"/>
    </source>
</evidence>
<reference evidence="7" key="1">
    <citation type="submission" date="2016-10" db="EMBL/GenBank/DDBJ databases">
        <authorList>
            <person name="de Groot N.N."/>
        </authorList>
    </citation>
    <scope>NUCLEOTIDE SEQUENCE [LARGE SCALE GENOMIC DNA]</scope>
    <source>
        <strain evidence="7">KHGC19</strain>
    </source>
</reference>
<name>A0A1H9Q358_9ACTN</name>
<evidence type="ECO:0000256" key="4">
    <source>
        <dbReference type="ARBA" id="ARBA00022989"/>
    </source>
</evidence>
<gene>
    <name evidence="7" type="ORF">SAMN05216446_1277</name>
    <name evidence="6" type="ORF">SAMN05216447_103154</name>
</gene>
<evidence type="ECO:0000256" key="2">
    <source>
        <dbReference type="ARBA" id="ARBA00008854"/>
    </source>
</evidence>
<dbReference type="InterPro" id="IPR007156">
    <property type="entry name" value="MamQ_LemA"/>
</dbReference>
<dbReference type="RefSeq" id="WP_078687264.1">
    <property type="nucleotide sequence ID" value="NZ_FNWT01000003.1"/>
</dbReference>
<keyword evidence="9" id="KW-1185">Reference proteome</keyword>
<sequence length="186" mass="20143">MALIIVVIVLVVLAALLVSLYNGIVTKDNRCDNAWQTIDAQLQRRNDLIPNLVETVKGYAAHESGTLQAVTEARAAVANAGTPEEKMEASNQLSGTLKTLFAVAEAYPDLKANTNFQQLQEELGQTEDKISYARMSFNDCVLEYNNAIETFPGSLVASLFGGGKFKTRAGFEVADAAARQAPQVKF</sequence>
<evidence type="ECO:0000313" key="6">
    <source>
        <dbReference type="EMBL" id="SEH48757.1"/>
    </source>
</evidence>
<organism evidence="7 8">
    <name type="scientific">Parafannyhessea umbonata</name>
    <dbReference type="NCBI Taxonomy" id="604330"/>
    <lineage>
        <taxon>Bacteria</taxon>
        <taxon>Bacillati</taxon>
        <taxon>Actinomycetota</taxon>
        <taxon>Coriobacteriia</taxon>
        <taxon>Coriobacteriales</taxon>
        <taxon>Atopobiaceae</taxon>
        <taxon>Parafannyhessea</taxon>
    </lineage>
</organism>
<proteinExistence type="inferred from homology"/>
<evidence type="ECO:0000256" key="5">
    <source>
        <dbReference type="ARBA" id="ARBA00023136"/>
    </source>
</evidence>
<dbReference type="InterPro" id="IPR023353">
    <property type="entry name" value="LemA-like_dom_sf"/>
</dbReference>
<dbReference type="Gene3D" id="1.20.1440.20">
    <property type="entry name" value="LemA-like domain"/>
    <property type="match status" value="1"/>
</dbReference>
<evidence type="ECO:0000256" key="1">
    <source>
        <dbReference type="ARBA" id="ARBA00004167"/>
    </source>
</evidence>
<dbReference type="Pfam" id="PF04011">
    <property type="entry name" value="LemA"/>
    <property type="match status" value="1"/>
</dbReference>
<dbReference type="PANTHER" id="PTHR34478">
    <property type="entry name" value="PROTEIN LEMA"/>
    <property type="match status" value="1"/>
</dbReference>
<dbReference type="Proteomes" id="UP000199128">
    <property type="component" value="Unassembled WGS sequence"/>
</dbReference>
<keyword evidence="4" id="KW-1133">Transmembrane helix</keyword>
<dbReference type="PANTHER" id="PTHR34478:SF2">
    <property type="entry name" value="MEMBRANE PROTEIN"/>
    <property type="match status" value="1"/>
</dbReference>